<evidence type="ECO:0000313" key="1">
    <source>
        <dbReference type="EMBL" id="MBT4870691.1"/>
    </source>
</evidence>
<organism evidence="1 2">
    <name type="scientific">Candidatus Iainarchaeum sp</name>
    <dbReference type="NCBI Taxonomy" id="3101447"/>
    <lineage>
        <taxon>Archaea</taxon>
        <taxon>Candidatus Iainarchaeota</taxon>
        <taxon>Candidatus Iainarchaeia</taxon>
        <taxon>Candidatus Iainarchaeales</taxon>
        <taxon>Candidatus Iainarchaeaceae</taxon>
        <taxon>Candidatus Iainarchaeum</taxon>
    </lineage>
</organism>
<comment type="caution">
    <text evidence="1">The sequence shown here is derived from an EMBL/GenBank/DDBJ whole genome shotgun (WGS) entry which is preliminary data.</text>
</comment>
<dbReference type="EMBL" id="JABJNZ010000052">
    <property type="protein sequence ID" value="MBT4870691.1"/>
    <property type="molecule type" value="Genomic_DNA"/>
</dbReference>
<gene>
    <name evidence="1" type="ORF">HON47_03900</name>
</gene>
<proteinExistence type="predicted"/>
<protein>
    <submittedName>
        <fullName evidence="1">Uncharacterized protein</fullName>
    </submittedName>
</protein>
<dbReference type="Proteomes" id="UP000722459">
    <property type="component" value="Unassembled WGS sequence"/>
</dbReference>
<reference evidence="1" key="1">
    <citation type="journal article" date="2021" name="ISME J.">
        <title>Mercury methylation by metabolically versatile and cosmopolitan marine bacteria.</title>
        <authorList>
            <person name="Lin H."/>
            <person name="Ascher D.B."/>
            <person name="Myung Y."/>
            <person name="Lamborg C.H."/>
            <person name="Hallam S.J."/>
            <person name="Gionfriddo C.M."/>
            <person name="Holt K.E."/>
            <person name="Moreau J.W."/>
        </authorList>
    </citation>
    <scope>NUCLEOTIDE SEQUENCE</scope>
    <source>
        <strain evidence="1">SI075_bin30</strain>
    </source>
</reference>
<accession>A0A8T5GFD7</accession>
<evidence type="ECO:0000313" key="2">
    <source>
        <dbReference type="Proteomes" id="UP000722459"/>
    </source>
</evidence>
<sequence length="173" mass="19331">MKKIVIILVILLALSLGCTEVKDDGTTMLEFTKLKQDYNVKESYSPDIIIMNDYINDLSKLRAESSIFVSKILDAELASAQSFYYLLIAHEKSREVDFFPSPCSIQKVRNSKEYLETIKFTSLSINKSNAAVDLLASLSATELEHLRPNQLLLVKQYSAGAKGLESELGKICS</sequence>
<dbReference type="AlphaFoldDB" id="A0A8T5GFD7"/>
<dbReference type="PROSITE" id="PS51257">
    <property type="entry name" value="PROKAR_LIPOPROTEIN"/>
    <property type="match status" value="1"/>
</dbReference>
<name>A0A8T5GFD7_9ARCH</name>